<comment type="subcellular location">
    <subcellularLocation>
        <location evidence="1 11">Membrane</location>
        <topology evidence="1 11">Multi-pass membrane protein</topology>
    </subcellularLocation>
</comment>
<dbReference type="GO" id="GO:0034765">
    <property type="term" value="P:regulation of monoatomic ion transmembrane transport"/>
    <property type="evidence" value="ECO:0007669"/>
    <property type="project" value="TreeGrafter"/>
</dbReference>
<feature type="transmembrane region" description="Helical" evidence="13">
    <location>
        <begin position="87"/>
        <end position="109"/>
    </location>
</feature>
<evidence type="ECO:0000256" key="5">
    <source>
        <dbReference type="ARBA" id="ARBA00022882"/>
    </source>
</evidence>
<feature type="transmembrane region" description="Helical" evidence="13">
    <location>
        <begin position="156"/>
        <end position="179"/>
    </location>
</feature>
<protein>
    <submittedName>
        <fullName evidence="16">Uncharacterized protein</fullName>
    </submittedName>
</protein>
<dbReference type="InterPro" id="IPR013518">
    <property type="entry name" value="K_chnl_inward-rec_Kir_cyto"/>
</dbReference>
<dbReference type="GO" id="GO:0034702">
    <property type="term" value="C:monoatomic ion channel complex"/>
    <property type="evidence" value="ECO:0007669"/>
    <property type="project" value="UniProtKB-KW"/>
</dbReference>
<sequence length="590" mass="66689">MVGKWVWFRPRRKAPDASVEESHHVENRLPKKAEPPQTPRRHHARFLKPHRPSLYDVAGNFSVRIRERDAQRTARRLLTRDPYHSLLSLPLVAIVLLFVSAHVMAWLVYTPVYMRISRDCGLGAGAFQRALYYSVITMSTIGFGTPDMTFEGCTSALFVIMSQTLLALLLNGILVGMLYTKIARSKQRSVRIVFSEKACIRQIRNRYYFMFQTFDRSSSTSHNQLIEAHVRCFAIKHETVGDEGEPIFFQQCAMRLSHPNDELGSMLMMALPTLVSHRIDPWSPLCPAPHEPPFGYAPTPMNTVQGYPNLVLREDDCESGNRACCVCEVCGETYETRAQLELHRRAAAVDERFSGHDAATICPETGESLPTVASLRTYCAYNNFQPPPGRRTPRDQRGHSRVNHLKYLPAIVAKDDDFRPNAMLHHAHHDEESHHEQSSLLDPLVAPPPASSPLSGGAFPHHQRDADDDGHSSSLDEHIELMAMRGPSEDEETPARLESWRDGRRIQDHMHRTGMEILVYVEAIETYTSSTMQARHSYHFEAGDIEFDKTFVPCVTRNGDGRAEIDMDAFHAVRPAPKNASAFLSTPSMV</sequence>
<evidence type="ECO:0000256" key="8">
    <source>
        <dbReference type="ARBA" id="ARBA00023065"/>
    </source>
</evidence>
<evidence type="ECO:0000256" key="12">
    <source>
        <dbReference type="SAM" id="MobiDB-lite"/>
    </source>
</evidence>
<evidence type="ECO:0000256" key="6">
    <source>
        <dbReference type="ARBA" id="ARBA00022958"/>
    </source>
</evidence>
<dbReference type="Proteomes" id="UP001230188">
    <property type="component" value="Unassembled WGS sequence"/>
</dbReference>
<evidence type="ECO:0000256" key="4">
    <source>
        <dbReference type="ARBA" id="ARBA00022692"/>
    </source>
</evidence>
<dbReference type="PANTHER" id="PTHR11767">
    <property type="entry name" value="INWARD RECTIFIER POTASSIUM CHANNEL"/>
    <property type="match status" value="1"/>
</dbReference>
<dbReference type="Pfam" id="PF01007">
    <property type="entry name" value="IRK"/>
    <property type="match status" value="1"/>
</dbReference>
<feature type="compositionally biased region" description="Basic and acidic residues" evidence="12">
    <location>
        <begin position="20"/>
        <end position="34"/>
    </location>
</feature>
<comment type="similarity">
    <text evidence="11">Belongs to the inward rectifier-type potassium channel (TC 1.A.2.1) family.</text>
</comment>
<feature type="domain" description="Inward rectifier potassium channel C-terminal" evidence="15">
    <location>
        <begin position="192"/>
        <end position="286"/>
    </location>
</feature>
<keyword evidence="6 11" id="KW-0630">Potassium</keyword>
<dbReference type="EMBL" id="JAQMWT010000584">
    <property type="protein sequence ID" value="KAJ8599160.1"/>
    <property type="molecule type" value="Genomic_DNA"/>
</dbReference>
<evidence type="ECO:0000256" key="2">
    <source>
        <dbReference type="ARBA" id="ARBA00022448"/>
    </source>
</evidence>
<dbReference type="AlphaFoldDB" id="A0AAD7XK59"/>
<dbReference type="GO" id="GO:0005242">
    <property type="term" value="F:inward rectifier potassium channel activity"/>
    <property type="evidence" value="ECO:0007669"/>
    <property type="project" value="InterPro"/>
</dbReference>
<dbReference type="SUPFAM" id="SSF81296">
    <property type="entry name" value="E set domains"/>
    <property type="match status" value="2"/>
</dbReference>
<evidence type="ECO:0000259" key="14">
    <source>
        <dbReference type="Pfam" id="PF01007"/>
    </source>
</evidence>
<organism evidence="16 17">
    <name type="scientific">Chrysophaeum taylorii</name>
    <dbReference type="NCBI Taxonomy" id="2483200"/>
    <lineage>
        <taxon>Eukaryota</taxon>
        <taxon>Sar</taxon>
        <taxon>Stramenopiles</taxon>
        <taxon>Ochrophyta</taxon>
        <taxon>Pelagophyceae</taxon>
        <taxon>Pelagomonadales</taxon>
        <taxon>Pelagomonadaceae</taxon>
        <taxon>Chrysophaeum</taxon>
    </lineage>
</organism>
<dbReference type="Pfam" id="PF17655">
    <property type="entry name" value="IRK_C"/>
    <property type="match status" value="2"/>
</dbReference>
<keyword evidence="9 13" id="KW-0472">Membrane</keyword>
<feature type="domain" description="Potassium channel inwardly rectifying transmembrane" evidence="14">
    <location>
        <begin position="81"/>
        <end position="184"/>
    </location>
</feature>
<dbReference type="Gene3D" id="1.10.287.70">
    <property type="match status" value="1"/>
</dbReference>
<evidence type="ECO:0000256" key="3">
    <source>
        <dbReference type="ARBA" id="ARBA00022538"/>
    </source>
</evidence>
<keyword evidence="7 13" id="KW-1133">Transmembrane helix</keyword>
<evidence type="ECO:0000256" key="9">
    <source>
        <dbReference type="ARBA" id="ARBA00023136"/>
    </source>
</evidence>
<keyword evidence="8 11" id="KW-0406">Ion transport</keyword>
<keyword evidence="10 11" id="KW-0407">Ion channel</keyword>
<comment type="caution">
    <text evidence="16">The sequence shown here is derived from an EMBL/GenBank/DDBJ whole genome shotgun (WGS) entry which is preliminary data.</text>
</comment>
<keyword evidence="5 11" id="KW-0851">Voltage-gated channel</keyword>
<dbReference type="InterPro" id="IPR041647">
    <property type="entry name" value="IRK_C"/>
</dbReference>
<dbReference type="InterPro" id="IPR040445">
    <property type="entry name" value="Kir_TM"/>
</dbReference>
<dbReference type="PANTHER" id="PTHR11767:SF103">
    <property type="entry name" value="POTASSIUM CHANNEL INWARDLY RECTIFYING TRANSMEMBRANE DOMAIN-CONTAINING PROTEIN"/>
    <property type="match status" value="1"/>
</dbReference>
<feature type="domain" description="Inward rectifier potassium channel C-terminal" evidence="15">
    <location>
        <begin position="508"/>
        <end position="575"/>
    </location>
</feature>
<evidence type="ECO:0000256" key="7">
    <source>
        <dbReference type="ARBA" id="ARBA00022989"/>
    </source>
</evidence>
<name>A0AAD7XK59_9STRA</name>
<dbReference type="InterPro" id="IPR014756">
    <property type="entry name" value="Ig_E-set"/>
</dbReference>
<dbReference type="Gene3D" id="2.60.40.1400">
    <property type="entry name" value="G protein-activated inward rectifier potassium channel 1"/>
    <property type="match status" value="1"/>
</dbReference>
<dbReference type="InterPro" id="IPR016449">
    <property type="entry name" value="K_chnl_inward-rec_Kir"/>
</dbReference>
<evidence type="ECO:0000313" key="16">
    <source>
        <dbReference type="EMBL" id="KAJ8599160.1"/>
    </source>
</evidence>
<keyword evidence="3 11" id="KW-0633">Potassium transport</keyword>
<dbReference type="GO" id="GO:1990573">
    <property type="term" value="P:potassium ion import across plasma membrane"/>
    <property type="evidence" value="ECO:0007669"/>
    <property type="project" value="TreeGrafter"/>
</dbReference>
<evidence type="ECO:0000256" key="11">
    <source>
        <dbReference type="RuleBase" id="RU003822"/>
    </source>
</evidence>
<evidence type="ECO:0000259" key="15">
    <source>
        <dbReference type="Pfam" id="PF17655"/>
    </source>
</evidence>
<dbReference type="GO" id="GO:0005886">
    <property type="term" value="C:plasma membrane"/>
    <property type="evidence" value="ECO:0007669"/>
    <property type="project" value="TreeGrafter"/>
</dbReference>
<feature type="compositionally biased region" description="Basic and acidic residues" evidence="12">
    <location>
        <begin position="428"/>
        <end position="437"/>
    </location>
</feature>
<evidence type="ECO:0000313" key="17">
    <source>
        <dbReference type="Proteomes" id="UP001230188"/>
    </source>
</evidence>
<proteinExistence type="inferred from homology"/>
<evidence type="ECO:0000256" key="10">
    <source>
        <dbReference type="ARBA" id="ARBA00023303"/>
    </source>
</evidence>
<feature type="region of interest" description="Disordered" evidence="12">
    <location>
        <begin position="18"/>
        <end position="42"/>
    </location>
</feature>
<keyword evidence="2 11" id="KW-0813">Transport</keyword>
<reference evidence="16" key="1">
    <citation type="submission" date="2023-01" db="EMBL/GenBank/DDBJ databases">
        <title>Metagenome sequencing of chrysophaentin producing Chrysophaeum taylorii.</title>
        <authorList>
            <person name="Davison J."/>
            <person name="Bewley C."/>
        </authorList>
    </citation>
    <scope>NUCLEOTIDE SEQUENCE</scope>
    <source>
        <strain evidence="16">NIES-1699</strain>
    </source>
</reference>
<keyword evidence="17" id="KW-1185">Reference proteome</keyword>
<evidence type="ECO:0000256" key="1">
    <source>
        <dbReference type="ARBA" id="ARBA00004141"/>
    </source>
</evidence>
<feature type="transmembrane region" description="Helical" evidence="13">
    <location>
        <begin position="130"/>
        <end position="150"/>
    </location>
</feature>
<gene>
    <name evidence="16" type="ORF">CTAYLR_008554</name>
</gene>
<dbReference type="SUPFAM" id="SSF81324">
    <property type="entry name" value="Voltage-gated potassium channels"/>
    <property type="match status" value="1"/>
</dbReference>
<accession>A0AAD7XK59</accession>
<feature type="compositionally biased region" description="Basic and acidic residues" evidence="12">
    <location>
        <begin position="462"/>
        <end position="473"/>
    </location>
</feature>
<keyword evidence="4 11" id="KW-0812">Transmembrane</keyword>
<evidence type="ECO:0000256" key="13">
    <source>
        <dbReference type="SAM" id="Phobius"/>
    </source>
</evidence>
<feature type="region of interest" description="Disordered" evidence="12">
    <location>
        <begin position="428"/>
        <end position="473"/>
    </location>
</feature>